<evidence type="ECO:0000313" key="2">
    <source>
        <dbReference type="Proteomes" id="UP000582643"/>
    </source>
</evidence>
<reference evidence="1 2" key="1">
    <citation type="submission" date="2020-08" db="EMBL/GenBank/DDBJ databases">
        <title>Genomic Encyclopedia of Type Strains, Phase III (KMG-III): the genomes of soil and plant-associated and newly described type strains.</title>
        <authorList>
            <person name="Whitman W."/>
        </authorList>
    </citation>
    <scope>NUCLEOTIDE SEQUENCE [LARGE SCALE GENOMIC DNA]</scope>
    <source>
        <strain evidence="1 2">SFB5A</strain>
    </source>
</reference>
<dbReference type="RefSeq" id="WP_184931869.1">
    <property type="nucleotide sequence ID" value="NZ_JACHJY010000007.1"/>
</dbReference>
<accession>A0A7W7XE83</accession>
<evidence type="ECO:0000313" key="1">
    <source>
        <dbReference type="EMBL" id="MBB4984241.1"/>
    </source>
</evidence>
<comment type="caution">
    <text evidence="1">The sequence shown here is derived from an EMBL/GenBank/DDBJ whole genome shotgun (WGS) entry which is preliminary data.</text>
</comment>
<gene>
    <name evidence="1" type="ORF">GGE06_005187</name>
</gene>
<dbReference type="EMBL" id="JACHJY010000007">
    <property type="protein sequence ID" value="MBB4984241.1"/>
    <property type="molecule type" value="Genomic_DNA"/>
</dbReference>
<dbReference type="Proteomes" id="UP000582643">
    <property type="component" value="Unassembled WGS sequence"/>
</dbReference>
<dbReference type="AlphaFoldDB" id="A0A7W7XE83"/>
<proteinExistence type="predicted"/>
<protein>
    <recommendedName>
        <fullName evidence="3">Serine/threonine protein kinase</fullName>
    </recommendedName>
</protein>
<evidence type="ECO:0008006" key="3">
    <source>
        <dbReference type="Google" id="ProtNLM"/>
    </source>
</evidence>
<sequence length="238" mass="26622">MQELNAVAAGVPPISFAVHIVRGGGLGGARDDFEKMISELAGSTTPGVRMIAANPGDWGVDAFAGDLGGEITVWQSKYFWPVTEKGNQQQIRDSLKSVLDTAAKNDHTVKMWILCIPSSMDGPTTAWWDGWKKRQERAHNLVIDLWDEMRLTKLLRTPEADDVRRGYFEVYRGEPSAEEPRDLVEVDDHRASVLESALFIMQMKEAGHVELDSAKRQFFNADVVAREIAHKEPFPTSR</sequence>
<organism evidence="1 2">
    <name type="scientific">Streptomyces nymphaeiformis</name>
    <dbReference type="NCBI Taxonomy" id="2663842"/>
    <lineage>
        <taxon>Bacteria</taxon>
        <taxon>Bacillati</taxon>
        <taxon>Actinomycetota</taxon>
        <taxon>Actinomycetes</taxon>
        <taxon>Kitasatosporales</taxon>
        <taxon>Streptomycetaceae</taxon>
        <taxon>Streptomyces</taxon>
    </lineage>
</organism>
<name>A0A7W7XE83_9ACTN</name>
<keyword evidence="2" id="KW-1185">Reference proteome</keyword>